<keyword evidence="1 6" id="KW-0645">Protease</keyword>
<evidence type="ECO:0000256" key="6">
    <source>
        <dbReference type="RuleBase" id="RU003983"/>
    </source>
</evidence>
<dbReference type="InterPro" id="IPR052173">
    <property type="entry name" value="Beta-lactam_resp_regulator"/>
</dbReference>
<dbReference type="AlphaFoldDB" id="A0A6F8ZDD3"/>
<evidence type="ECO:0000256" key="3">
    <source>
        <dbReference type="ARBA" id="ARBA00022801"/>
    </source>
</evidence>
<keyword evidence="2" id="KW-0479">Metal-binding</keyword>
<keyword evidence="7" id="KW-0472">Membrane</keyword>
<evidence type="ECO:0000313" key="10">
    <source>
        <dbReference type="Proteomes" id="UP000503399"/>
    </source>
</evidence>
<gene>
    <name evidence="9" type="ORF">R50_0164</name>
</gene>
<keyword evidence="7" id="KW-0812">Transmembrane</keyword>
<reference evidence="9 10" key="1">
    <citation type="submission" date="2020-02" db="EMBL/GenBank/DDBJ databases">
        <authorList>
            <person name="Hogendoorn C."/>
        </authorList>
    </citation>
    <scope>NUCLEOTIDE SEQUENCE [LARGE SCALE GENOMIC DNA]</scope>
    <source>
        <strain evidence="9">R501</strain>
    </source>
</reference>
<dbReference type="PANTHER" id="PTHR34978">
    <property type="entry name" value="POSSIBLE SENSOR-TRANSDUCER PROTEIN BLAR"/>
    <property type="match status" value="1"/>
</dbReference>
<evidence type="ECO:0000256" key="2">
    <source>
        <dbReference type="ARBA" id="ARBA00022723"/>
    </source>
</evidence>
<keyword evidence="10" id="KW-1185">Reference proteome</keyword>
<dbReference type="Pfam" id="PF01435">
    <property type="entry name" value="Peptidase_M48"/>
    <property type="match status" value="1"/>
</dbReference>
<sequence length="288" mass="31595">MKNGVTISRLKHLKPRLYLWVALVWLVGGAGVLGGVVWHGLRYLLWWATLPGIPMDDGLKLSLVEAALAFLALVATAYRLAAAHRRRMDRERELAALLEGRLRPLAGPLPVSGIEFREVRDDSPYAFTWGIRHPEVVVSTGLWDGLPESSRRAVLLHEAHHARVRDPLVEHLLQVMAEAVPFPLFPFLLQRYLIAREVAADAEAVAGLQEDPTPLIEAMVTALAHPGPASPVASLGARGLSDWDARIAFLRDGTLPQSWQGGGGMAMVVLPLLAVAVTWLEILTMRCH</sequence>
<comment type="cofactor">
    <cofactor evidence="6">
        <name>Zn(2+)</name>
        <dbReference type="ChEBI" id="CHEBI:29105"/>
    </cofactor>
    <text evidence="6">Binds 1 zinc ion per subunit.</text>
</comment>
<dbReference type="Proteomes" id="UP000503399">
    <property type="component" value="Chromosome"/>
</dbReference>
<feature type="transmembrane region" description="Helical" evidence="7">
    <location>
        <begin position="61"/>
        <end position="82"/>
    </location>
</feature>
<evidence type="ECO:0000256" key="1">
    <source>
        <dbReference type="ARBA" id="ARBA00022670"/>
    </source>
</evidence>
<dbReference type="KEGG" id="hfv:R50_0164"/>
<comment type="similarity">
    <text evidence="6">Belongs to the peptidase M48 family.</text>
</comment>
<dbReference type="EMBL" id="LR778114">
    <property type="protein sequence ID" value="CAB1127670.1"/>
    <property type="molecule type" value="Genomic_DNA"/>
</dbReference>
<evidence type="ECO:0000313" key="9">
    <source>
        <dbReference type="EMBL" id="CAB1127670.1"/>
    </source>
</evidence>
<dbReference type="Gene3D" id="3.30.2010.10">
    <property type="entry name" value="Metalloproteases ('zincins'), catalytic domain"/>
    <property type="match status" value="1"/>
</dbReference>
<evidence type="ECO:0000256" key="4">
    <source>
        <dbReference type="ARBA" id="ARBA00022833"/>
    </source>
</evidence>
<dbReference type="CDD" id="cd07326">
    <property type="entry name" value="M56_BlaR1_MecR1_like"/>
    <property type="match status" value="1"/>
</dbReference>
<evidence type="ECO:0000256" key="7">
    <source>
        <dbReference type="SAM" id="Phobius"/>
    </source>
</evidence>
<proteinExistence type="inferred from homology"/>
<dbReference type="GO" id="GO:0006508">
    <property type="term" value="P:proteolysis"/>
    <property type="evidence" value="ECO:0007669"/>
    <property type="project" value="UniProtKB-KW"/>
</dbReference>
<keyword evidence="4 6" id="KW-0862">Zinc</keyword>
<dbReference type="GO" id="GO:0004222">
    <property type="term" value="F:metalloendopeptidase activity"/>
    <property type="evidence" value="ECO:0007669"/>
    <property type="project" value="InterPro"/>
</dbReference>
<keyword evidence="7" id="KW-1133">Transmembrane helix</keyword>
<dbReference type="GO" id="GO:0046872">
    <property type="term" value="F:metal ion binding"/>
    <property type="evidence" value="ECO:0007669"/>
    <property type="project" value="UniProtKB-KW"/>
</dbReference>
<feature type="transmembrane region" description="Helical" evidence="7">
    <location>
        <begin position="17"/>
        <end position="41"/>
    </location>
</feature>
<evidence type="ECO:0000256" key="5">
    <source>
        <dbReference type="ARBA" id="ARBA00023049"/>
    </source>
</evidence>
<name>A0A6F8ZDD3_9FIRM</name>
<organism evidence="9 10">
    <name type="scientific">Candidatus Hydrogenisulfobacillus filiaventi</name>
    <dbReference type="NCBI Taxonomy" id="2707344"/>
    <lineage>
        <taxon>Bacteria</taxon>
        <taxon>Bacillati</taxon>
        <taxon>Bacillota</taxon>
        <taxon>Clostridia</taxon>
        <taxon>Eubacteriales</taxon>
        <taxon>Clostridiales Family XVII. Incertae Sedis</taxon>
        <taxon>Candidatus Hydrogenisulfobacillus</taxon>
    </lineage>
</organism>
<dbReference type="InterPro" id="IPR001915">
    <property type="entry name" value="Peptidase_M48"/>
</dbReference>
<keyword evidence="5 6" id="KW-0482">Metalloprotease</keyword>
<dbReference type="PANTHER" id="PTHR34978:SF3">
    <property type="entry name" value="SLR0241 PROTEIN"/>
    <property type="match status" value="1"/>
</dbReference>
<accession>A0A6F8ZDD3</accession>
<keyword evidence="3 6" id="KW-0378">Hydrolase</keyword>
<protein>
    <submittedName>
        <fullName evidence="9">Putative Peptidase_M48 domain-containing protein</fullName>
    </submittedName>
</protein>
<evidence type="ECO:0000259" key="8">
    <source>
        <dbReference type="Pfam" id="PF01435"/>
    </source>
</evidence>
<feature type="domain" description="Peptidase M48" evidence="8">
    <location>
        <begin position="108"/>
        <end position="183"/>
    </location>
</feature>
<feature type="transmembrane region" description="Helical" evidence="7">
    <location>
        <begin position="261"/>
        <end position="280"/>
    </location>
</feature>